<dbReference type="EMBL" id="BPQB01000024">
    <property type="protein sequence ID" value="GJE91982.1"/>
    <property type="molecule type" value="Genomic_DNA"/>
</dbReference>
<reference evidence="1 2" key="1">
    <citation type="submission" date="2021-08" db="EMBL/GenBank/DDBJ databases">
        <title>Draft Genome Sequence of Phanerochaete sordida strain YK-624.</title>
        <authorList>
            <person name="Mori T."/>
            <person name="Dohra H."/>
            <person name="Suzuki T."/>
            <person name="Kawagishi H."/>
            <person name="Hirai H."/>
        </authorList>
    </citation>
    <scope>NUCLEOTIDE SEQUENCE [LARGE SCALE GENOMIC DNA]</scope>
    <source>
        <strain evidence="1 2">YK-624</strain>
    </source>
</reference>
<dbReference type="AlphaFoldDB" id="A0A9P3GC95"/>
<gene>
    <name evidence="1" type="ORF">PsYK624_081350</name>
</gene>
<protein>
    <submittedName>
        <fullName evidence="1">Uncharacterized protein</fullName>
    </submittedName>
</protein>
<organism evidence="1 2">
    <name type="scientific">Phanerochaete sordida</name>
    <dbReference type="NCBI Taxonomy" id="48140"/>
    <lineage>
        <taxon>Eukaryota</taxon>
        <taxon>Fungi</taxon>
        <taxon>Dikarya</taxon>
        <taxon>Basidiomycota</taxon>
        <taxon>Agaricomycotina</taxon>
        <taxon>Agaricomycetes</taxon>
        <taxon>Polyporales</taxon>
        <taxon>Phanerochaetaceae</taxon>
        <taxon>Phanerochaete</taxon>
    </lineage>
</organism>
<dbReference type="Proteomes" id="UP000703269">
    <property type="component" value="Unassembled WGS sequence"/>
</dbReference>
<comment type="caution">
    <text evidence="1">The sequence shown here is derived from an EMBL/GenBank/DDBJ whole genome shotgun (WGS) entry which is preliminary data.</text>
</comment>
<evidence type="ECO:0000313" key="1">
    <source>
        <dbReference type="EMBL" id="GJE91982.1"/>
    </source>
</evidence>
<accession>A0A9P3GC95</accession>
<proteinExistence type="predicted"/>
<keyword evidence="2" id="KW-1185">Reference proteome</keyword>
<evidence type="ECO:0000313" key="2">
    <source>
        <dbReference type="Proteomes" id="UP000703269"/>
    </source>
</evidence>
<name>A0A9P3GC95_9APHY</name>
<sequence length="123" mass="13653">MSLGPIDSQSEVSRMQAWSINEIGASQLLLISFLHVSLQRSCEAVRDMSSNPRGELSFQTAVNYADLRIRNLTGKHASDPSVVNAGSIERAKLRDLRLRKQELEHESMAVLAVISRYPDVTSV</sequence>